<name>A0A167J3C2_9FLAO</name>
<dbReference type="AlphaFoldDB" id="A0A167J3C2"/>
<feature type="coiled-coil region" evidence="1">
    <location>
        <begin position="2"/>
        <end position="62"/>
    </location>
</feature>
<feature type="region of interest" description="Disordered" evidence="2">
    <location>
        <begin position="140"/>
        <end position="168"/>
    </location>
</feature>
<sequence length="265" mass="30783">MKKKLRADIQMLAQQILSEEKQFDTASLKKVTANIYERLSILDFLETQIEGAENTQKVDKNEASLDSKSFREENWFTEPEPVPQPQHQDDLIEPLMEKIKDIVAQMPEQSQRVDELLAEVLPKPKYIKNDLEEFASNYQETPTFERKQPTKGGDVENTTKEKTFPTSSSIKTKAIESDDDKPKSLNDSINKGLNIGLNDRLAFIKHLFDDSTEDYTRVLSQINTMNTFEEAQAFIKGKVKPDYNYWLKKPMYEERFMAVVEKRFI</sequence>
<dbReference type="RefSeq" id="WP_068590735.1">
    <property type="nucleotide sequence ID" value="NZ_LRXL01000026.1"/>
</dbReference>
<dbReference type="OrthoDB" id="1100725at2"/>
<gene>
    <name evidence="3" type="ORF">ULVI_06040</name>
</gene>
<feature type="compositionally biased region" description="Basic and acidic residues" evidence="2">
    <location>
        <begin position="143"/>
        <end position="163"/>
    </location>
</feature>
<accession>A0A167J3C2</accession>
<comment type="caution">
    <text evidence="3">The sequence shown here is derived from an EMBL/GenBank/DDBJ whole genome shotgun (WGS) entry which is preliminary data.</text>
</comment>
<dbReference type="STRING" id="1763537.ULVI_06040"/>
<organism evidence="3 4">
    <name type="scientific">Cochleicola gelatinilyticus</name>
    <dbReference type="NCBI Taxonomy" id="1763537"/>
    <lineage>
        <taxon>Bacteria</taxon>
        <taxon>Pseudomonadati</taxon>
        <taxon>Bacteroidota</taxon>
        <taxon>Flavobacteriia</taxon>
        <taxon>Flavobacteriales</taxon>
        <taxon>Flavobacteriaceae</taxon>
        <taxon>Cochleicola</taxon>
    </lineage>
</organism>
<proteinExistence type="predicted"/>
<keyword evidence="4" id="KW-1185">Reference proteome</keyword>
<dbReference type="EMBL" id="LRXL01000026">
    <property type="protein sequence ID" value="OAB80294.1"/>
    <property type="molecule type" value="Genomic_DNA"/>
</dbReference>
<evidence type="ECO:0000313" key="4">
    <source>
        <dbReference type="Proteomes" id="UP000077013"/>
    </source>
</evidence>
<keyword evidence="1" id="KW-0175">Coiled coil</keyword>
<evidence type="ECO:0000256" key="2">
    <source>
        <dbReference type="SAM" id="MobiDB-lite"/>
    </source>
</evidence>
<dbReference type="Proteomes" id="UP000077013">
    <property type="component" value="Unassembled WGS sequence"/>
</dbReference>
<evidence type="ECO:0000313" key="3">
    <source>
        <dbReference type="EMBL" id="OAB80294.1"/>
    </source>
</evidence>
<evidence type="ECO:0000256" key="1">
    <source>
        <dbReference type="SAM" id="Coils"/>
    </source>
</evidence>
<reference evidence="3 4" key="1">
    <citation type="submission" date="2016-02" db="EMBL/GenBank/DDBJ databases">
        <title>Ulvibacter sp. LPB0005, isolated from Thais luteostoma.</title>
        <authorList>
            <person name="Shin S.-K."/>
            <person name="Yi H."/>
        </authorList>
    </citation>
    <scope>NUCLEOTIDE SEQUENCE [LARGE SCALE GENOMIC DNA]</scope>
    <source>
        <strain evidence="3 4">LPB0005</strain>
    </source>
</reference>
<protein>
    <submittedName>
        <fullName evidence="3">Uncharacterized protein</fullName>
    </submittedName>
</protein>